<dbReference type="GO" id="GO:0005829">
    <property type="term" value="C:cytosol"/>
    <property type="evidence" value="ECO:0007669"/>
    <property type="project" value="TreeGrafter"/>
</dbReference>
<gene>
    <name evidence="8" type="ORF">HS99_0021645</name>
</gene>
<organism evidence="8 9">
    <name type="scientific">Kitasatospora aureofaciens</name>
    <name type="common">Streptomyces aureofaciens</name>
    <dbReference type="NCBI Taxonomy" id="1894"/>
    <lineage>
        <taxon>Bacteria</taxon>
        <taxon>Bacillati</taxon>
        <taxon>Actinomycetota</taxon>
        <taxon>Actinomycetes</taxon>
        <taxon>Kitasatosporales</taxon>
        <taxon>Streptomycetaceae</taxon>
        <taxon>Kitasatospora</taxon>
    </lineage>
</organism>
<dbReference type="GO" id="GO:0043138">
    <property type="term" value="F:3'-5' DNA helicase activity"/>
    <property type="evidence" value="ECO:0007669"/>
    <property type="project" value="TreeGrafter"/>
</dbReference>
<evidence type="ECO:0000256" key="2">
    <source>
        <dbReference type="ARBA" id="ARBA00022801"/>
    </source>
</evidence>
<keyword evidence="9" id="KW-1185">Reference proteome</keyword>
<evidence type="ECO:0000256" key="6">
    <source>
        <dbReference type="SAM" id="MobiDB-lite"/>
    </source>
</evidence>
<dbReference type="PANTHER" id="PTHR11070">
    <property type="entry name" value="UVRD / RECB / PCRA DNA HELICASE FAMILY MEMBER"/>
    <property type="match status" value="1"/>
</dbReference>
<dbReference type="PROSITE" id="PS51198">
    <property type="entry name" value="UVRD_HELICASE_ATP_BIND"/>
    <property type="match status" value="1"/>
</dbReference>
<dbReference type="PANTHER" id="PTHR11070:SF45">
    <property type="entry name" value="DNA 3'-5' HELICASE"/>
    <property type="match status" value="1"/>
</dbReference>
<dbReference type="InterPro" id="IPR014016">
    <property type="entry name" value="UvrD-like_ATP-bd"/>
</dbReference>
<dbReference type="Proteomes" id="UP000037395">
    <property type="component" value="Unassembled WGS sequence"/>
</dbReference>
<dbReference type="GO" id="GO:0005524">
    <property type="term" value="F:ATP binding"/>
    <property type="evidence" value="ECO:0007669"/>
    <property type="project" value="UniProtKB-UniRule"/>
</dbReference>
<evidence type="ECO:0000313" key="8">
    <source>
        <dbReference type="EMBL" id="OEV38539.1"/>
    </source>
</evidence>
<feature type="domain" description="UvrD-like helicase ATP-binding" evidence="7">
    <location>
        <begin position="175"/>
        <end position="585"/>
    </location>
</feature>
<evidence type="ECO:0000313" key="9">
    <source>
        <dbReference type="Proteomes" id="UP000037395"/>
    </source>
</evidence>
<dbReference type="GO" id="GO:0016787">
    <property type="term" value="F:hydrolase activity"/>
    <property type="evidence" value="ECO:0007669"/>
    <property type="project" value="UniProtKB-UniRule"/>
</dbReference>
<keyword evidence="2 5" id="KW-0378">Hydrolase</keyword>
<dbReference type="InterPro" id="IPR027417">
    <property type="entry name" value="P-loop_NTPase"/>
</dbReference>
<comment type="caution">
    <text evidence="8">The sequence shown here is derived from an EMBL/GenBank/DDBJ whole genome shotgun (WGS) entry which is preliminary data.</text>
</comment>
<feature type="region of interest" description="Disordered" evidence="6">
    <location>
        <begin position="21"/>
        <end position="42"/>
    </location>
</feature>
<feature type="compositionally biased region" description="Low complexity" evidence="6">
    <location>
        <begin position="25"/>
        <end position="40"/>
    </location>
</feature>
<keyword evidence="4 5" id="KW-0067">ATP-binding</keyword>
<evidence type="ECO:0000256" key="4">
    <source>
        <dbReference type="ARBA" id="ARBA00022840"/>
    </source>
</evidence>
<dbReference type="GO" id="GO:0003677">
    <property type="term" value="F:DNA binding"/>
    <property type="evidence" value="ECO:0007669"/>
    <property type="project" value="InterPro"/>
</dbReference>
<reference evidence="8" key="1">
    <citation type="submission" date="2016-08" db="EMBL/GenBank/DDBJ databases">
        <title>Sequencing, Assembly and Comparative Genomics of S. aureofaciens ATCC 10762.</title>
        <authorList>
            <person name="Gradnigo J.S."/>
            <person name="Johnson N."/>
            <person name="Somerville G.A."/>
        </authorList>
    </citation>
    <scope>NUCLEOTIDE SEQUENCE [LARGE SCALE GENOMIC DNA]</scope>
    <source>
        <strain evidence="8">ATCC 10762</strain>
    </source>
</reference>
<sequence length="708" mass="75791">MRIEQAHLDLLYRHLDTARERAHRTSAGAHHGAAAGGTHQARLEREVRAREAARHAARLDAVERGLCFGRLDERDGTVHHIGRTGLTDEAYEPLLLDWRAPAARPFYTATPAHPGTVVRRRHLHTEGRTVTGLDDEALDLAGLDESGRRALVGEAALLAALARERTGRMATAVATIQAEQDRVIRSPLPGALVVQGGPGTGKTLAALHRAAYLLFTHRAALERRGVLVIGPTTGFLRYIEEVLPALGETEVVLRTVGELFPDVTTARTDAPATAVAKGGPWMTEVLRRAVAAHQSAPAEGIDLGDGLRVSARACAQARDAARGLRAPHNRARTHYLRTLLDALAIAQALSLGRPYDEEEAHYAPRELWAREDVRAALDPLWPALTPRQLVERLLTDGELLAEVAPEHAAALLRPPGSPWTVEDVPLLDEAAELLGDLHPTDRTGSATGFATETSTEAGAATEDEEELAFAQGVLTITGQTDDALLDAAALAGRFREDSPYRSTAERAGADRTWAYGHVVVDEAQELSAMAWRTVLRRIPTNSLTVVGDLAQTGSPAGARSWAQMLDPHLPGRWREERLTVNYRTPEPIMALAAAVLRTAAPGQQPPESARPGTDRPRAVPVPDGDFAAALAELPAPVGTLGVIAPDGKAPALGALTVTAAKGLEFDNVVVVEPAALAPRDLYVALTRATRTLTLLHHRPLPPELAGAL</sequence>
<dbReference type="Pfam" id="PF13245">
    <property type="entry name" value="AAA_19"/>
    <property type="match status" value="1"/>
</dbReference>
<dbReference type="Pfam" id="PF13538">
    <property type="entry name" value="UvrD_C_2"/>
    <property type="match status" value="1"/>
</dbReference>
<accession>A0A1E7NCW8</accession>
<evidence type="ECO:0000256" key="3">
    <source>
        <dbReference type="ARBA" id="ARBA00022806"/>
    </source>
</evidence>
<feature type="binding site" evidence="5">
    <location>
        <begin position="196"/>
        <end position="203"/>
    </location>
    <ligand>
        <name>ATP</name>
        <dbReference type="ChEBI" id="CHEBI:30616"/>
    </ligand>
</feature>
<dbReference type="AlphaFoldDB" id="A0A1E7NCW8"/>
<dbReference type="RefSeq" id="WP_037830797.1">
    <property type="nucleotide sequence ID" value="NZ_BMUB01000009.1"/>
</dbReference>
<keyword evidence="3 5" id="KW-0347">Helicase</keyword>
<dbReference type="InterPro" id="IPR000212">
    <property type="entry name" value="DNA_helicase_UvrD/REP"/>
</dbReference>
<evidence type="ECO:0000259" key="7">
    <source>
        <dbReference type="PROSITE" id="PS51198"/>
    </source>
</evidence>
<dbReference type="Gene3D" id="3.40.50.300">
    <property type="entry name" value="P-loop containing nucleotide triphosphate hydrolases"/>
    <property type="match status" value="3"/>
</dbReference>
<dbReference type="InterPro" id="IPR027785">
    <property type="entry name" value="UvrD-like_helicase_C"/>
</dbReference>
<evidence type="ECO:0000256" key="1">
    <source>
        <dbReference type="ARBA" id="ARBA00022741"/>
    </source>
</evidence>
<protein>
    <recommendedName>
        <fullName evidence="7">UvrD-like helicase ATP-binding domain-containing protein</fullName>
    </recommendedName>
</protein>
<dbReference type="SUPFAM" id="SSF52540">
    <property type="entry name" value="P-loop containing nucleoside triphosphate hydrolases"/>
    <property type="match status" value="1"/>
</dbReference>
<name>A0A1E7NCW8_KITAU</name>
<dbReference type="GO" id="GO:0000725">
    <property type="term" value="P:recombinational repair"/>
    <property type="evidence" value="ECO:0007669"/>
    <property type="project" value="TreeGrafter"/>
</dbReference>
<evidence type="ECO:0000256" key="5">
    <source>
        <dbReference type="PROSITE-ProRule" id="PRU00560"/>
    </source>
</evidence>
<keyword evidence="1 5" id="KW-0547">Nucleotide-binding</keyword>
<dbReference type="EMBL" id="JPRF03000014">
    <property type="protein sequence ID" value="OEV38539.1"/>
    <property type="molecule type" value="Genomic_DNA"/>
</dbReference>
<proteinExistence type="predicted"/>
<dbReference type="GeneID" id="97487111"/>